<evidence type="ECO:0000313" key="2">
    <source>
        <dbReference type="Proteomes" id="UP000076962"/>
    </source>
</evidence>
<keyword evidence="2" id="KW-1185">Reference proteome</keyword>
<dbReference type="EMBL" id="LUTY01000095">
    <property type="protein sequence ID" value="OAD23925.1"/>
    <property type="molecule type" value="Genomic_DNA"/>
</dbReference>
<name>A0A176S7B4_9GAMM</name>
<reference evidence="1 2" key="1">
    <citation type="submission" date="2016-05" db="EMBL/GenBank/DDBJ databases">
        <title>Single-cell genome of chain-forming Candidatus Thiomargarita nelsonii and comparison to other large sulfur-oxidizing bacteria.</title>
        <authorList>
            <person name="Winkel M."/>
            <person name="Salman V."/>
            <person name="Woyke T."/>
            <person name="Schulz-Vogt H."/>
            <person name="Richter M."/>
            <person name="Flood B."/>
            <person name="Bailey J."/>
            <person name="Amann R."/>
            <person name="Mussmann M."/>
        </authorList>
    </citation>
    <scope>NUCLEOTIDE SEQUENCE [LARGE SCALE GENOMIC DNA]</scope>
    <source>
        <strain evidence="1 2">THI036</strain>
    </source>
</reference>
<dbReference type="AlphaFoldDB" id="A0A176S7B4"/>
<evidence type="ECO:0000313" key="1">
    <source>
        <dbReference type="EMBL" id="OAD23925.1"/>
    </source>
</evidence>
<organism evidence="1 2">
    <name type="scientific">Candidatus Thiomargarita nelsonii</name>
    <dbReference type="NCBI Taxonomy" id="1003181"/>
    <lineage>
        <taxon>Bacteria</taxon>
        <taxon>Pseudomonadati</taxon>
        <taxon>Pseudomonadota</taxon>
        <taxon>Gammaproteobacteria</taxon>
        <taxon>Thiotrichales</taxon>
        <taxon>Thiotrichaceae</taxon>
        <taxon>Thiomargarita</taxon>
    </lineage>
</organism>
<accession>A0A176S7B4</accession>
<protein>
    <submittedName>
        <fullName evidence="1">Uncharacterized protein</fullName>
    </submittedName>
</protein>
<gene>
    <name evidence="1" type="ORF">THIOM_000227</name>
</gene>
<comment type="caution">
    <text evidence="1">The sequence shown here is derived from an EMBL/GenBank/DDBJ whole genome shotgun (WGS) entry which is preliminary data.</text>
</comment>
<proteinExistence type="predicted"/>
<dbReference type="Proteomes" id="UP000076962">
    <property type="component" value="Unassembled WGS sequence"/>
</dbReference>
<sequence length="51" mass="6395">MRRVLRLGLFTQWMCMIKKVYILLLLFSEKSKIFHKRKKIPVWHWMRLSGF</sequence>